<evidence type="ECO:0000256" key="1">
    <source>
        <dbReference type="SAM" id="SignalP"/>
    </source>
</evidence>
<accession>A0ABW7ICY1</accession>
<comment type="caution">
    <text evidence="2">The sequence shown here is derived from an EMBL/GenBank/DDBJ whole genome shotgun (WGS) entry which is preliminary data.</text>
</comment>
<feature type="signal peptide" evidence="1">
    <location>
        <begin position="1"/>
        <end position="18"/>
    </location>
</feature>
<evidence type="ECO:0000313" key="3">
    <source>
        <dbReference type="Proteomes" id="UP001607125"/>
    </source>
</evidence>
<keyword evidence="1" id="KW-0732">Signal</keyword>
<evidence type="ECO:0000313" key="2">
    <source>
        <dbReference type="EMBL" id="MFH0259158.1"/>
    </source>
</evidence>
<dbReference type="EMBL" id="JBIHSF010000004">
    <property type="protein sequence ID" value="MFH0259158.1"/>
    <property type="molecule type" value="Genomic_DNA"/>
</dbReference>
<protein>
    <submittedName>
        <fullName evidence="2">Uncharacterized protein</fullName>
    </submittedName>
</protein>
<dbReference type="RefSeq" id="WP_394628393.1">
    <property type="nucleotide sequence ID" value="NZ_JBIHSF010000004.1"/>
</dbReference>
<reference evidence="2 3" key="1">
    <citation type="submission" date="2024-10" db="EMBL/GenBank/DDBJ databases">
        <authorList>
            <person name="Yibar A."/>
            <person name="Saticioglu I.B."/>
            <person name="Duman M."/>
            <person name="Ajmi N."/>
            <person name="Gurler F."/>
            <person name="Ay H."/>
            <person name="Onuk E."/>
            <person name="Guler S."/>
            <person name="Romalde J.L."/>
        </authorList>
    </citation>
    <scope>NUCLEOTIDE SEQUENCE [LARGE SCALE GENOMIC DNA]</scope>
    <source>
        <strain evidence="2 3">1-TCBS-B</strain>
    </source>
</reference>
<feature type="chain" id="PRO_5045262647" evidence="1">
    <location>
        <begin position="19"/>
        <end position="122"/>
    </location>
</feature>
<sequence>MKKLLIFAALAVSGPLLADEVESVLGATGRVDAVLEYCYGAGYFNERDYWTMKLENNKLTMMETKLSSKDIMHSHSYLLNYRNHVSHLHQLNDVSFKGECAKSIQIFTYALLEDDKAQGITR</sequence>
<dbReference type="Proteomes" id="UP001607125">
    <property type="component" value="Unassembled WGS sequence"/>
</dbReference>
<organism evidence="2 3">
    <name type="scientific">Vibrio barjaei</name>
    <dbReference type="NCBI Taxonomy" id="1676683"/>
    <lineage>
        <taxon>Bacteria</taxon>
        <taxon>Pseudomonadati</taxon>
        <taxon>Pseudomonadota</taxon>
        <taxon>Gammaproteobacteria</taxon>
        <taxon>Vibrionales</taxon>
        <taxon>Vibrionaceae</taxon>
        <taxon>Vibrio</taxon>
    </lineage>
</organism>
<proteinExistence type="predicted"/>
<name>A0ABW7ICY1_9VIBR</name>
<gene>
    <name evidence="2" type="ORF">ACGRH2_01675</name>
</gene>
<keyword evidence="3" id="KW-1185">Reference proteome</keyword>